<keyword evidence="4" id="KW-0539">Nucleus</keyword>
<feature type="coiled-coil region" evidence="5">
    <location>
        <begin position="343"/>
        <end position="370"/>
    </location>
</feature>
<keyword evidence="2" id="KW-0805">Transcription regulation</keyword>
<dbReference type="GO" id="GO:0005634">
    <property type="term" value="C:nucleus"/>
    <property type="evidence" value="ECO:0007669"/>
    <property type="project" value="UniProtKB-SubCell"/>
</dbReference>
<dbReference type="CDD" id="cd14687">
    <property type="entry name" value="bZIP_ATF2"/>
    <property type="match status" value="1"/>
</dbReference>
<evidence type="ECO:0000256" key="1">
    <source>
        <dbReference type="ARBA" id="ARBA00004123"/>
    </source>
</evidence>
<name>A0AAD9S1F8_PHOAM</name>
<evidence type="ECO:0000256" key="3">
    <source>
        <dbReference type="ARBA" id="ARBA00023163"/>
    </source>
</evidence>
<protein>
    <recommendedName>
        <fullName evidence="7">BZIP domain-containing protein</fullName>
    </recommendedName>
</protein>
<keyword evidence="5" id="KW-0175">Coiled coil</keyword>
<feature type="region of interest" description="Disordered" evidence="6">
    <location>
        <begin position="71"/>
        <end position="98"/>
    </location>
</feature>
<reference evidence="8" key="1">
    <citation type="submission" date="2023-06" db="EMBL/GenBank/DDBJ databases">
        <authorList>
            <person name="Noh H."/>
        </authorList>
    </citation>
    <scope>NUCLEOTIDE SEQUENCE</scope>
    <source>
        <strain evidence="8">DUCC20226</strain>
    </source>
</reference>
<evidence type="ECO:0000256" key="5">
    <source>
        <dbReference type="SAM" id="Coils"/>
    </source>
</evidence>
<keyword evidence="9" id="KW-1185">Reference proteome</keyword>
<evidence type="ECO:0000259" key="7">
    <source>
        <dbReference type="PROSITE" id="PS00036"/>
    </source>
</evidence>
<feature type="domain" description="BZIP" evidence="7">
    <location>
        <begin position="317"/>
        <end position="331"/>
    </location>
</feature>
<dbReference type="Proteomes" id="UP001265746">
    <property type="component" value="Unassembled WGS sequence"/>
</dbReference>
<proteinExistence type="predicted"/>
<dbReference type="PROSITE" id="PS00036">
    <property type="entry name" value="BZIP_BASIC"/>
    <property type="match status" value="1"/>
</dbReference>
<keyword evidence="3" id="KW-0804">Transcription</keyword>
<dbReference type="InterPro" id="IPR051027">
    <property type="entry name" value="bZIP_transcription_factors"/>
</dbReference>
<gene>
    <name evidence="8" type="ORF">N8I77_013461</name>
</gene>
<feature type="region of interest" description="Disordered" evidence="6">
    <location>
        <begin position="179"/>
        <end position="329"/>
    </location>
</feature>
<dbReference type="AlphaFoldDB" id="A0AAD9S1F8"/>
<accession>A0AAD9S1F8</accession>
<feature type="compositionally biased region" description="Polar residues" evidence="6">
    <location>
        <begin position="141"/>
        <end position="152"/>
    </location>
</feature>
<evidence type="ECO:0000313" key="9">
    <source>
        <dbReference type="Proteomes" id="UP001265746"/>
    </source>
</evidence>
<evidence type="ECO:0000256" key="4">
    <source>
        <dbReference type="ARBA" id="ARBA00023242"/>
    </source>
</evidence>
<comment type="caution">
    <text evidence="8">The sequence shown here is derived from an EMBL/GenBank/DDBJ whole genome shotgun (WGS) entry which is preliminary data.</text>
</comment>
<dbReference type="PANTHER" id="PTHR19304">
    <property type="entry name" value="CYCLIC-AMP RESPONSE ELEMENT BINDING PROTEIN"/>
    <property type="match status" value="1"/>
</dbReference>
<feature type="compositionally biased region" description="Polar residues" evidence="6">
    <location>
        <begin position="81"/>
        <end position="96"/>
    </location>
</feature>
<dbReference type="InterPro" id="IPR004827">
    <property type="entry name" value="bZIP"/>
</dbReference>
<dbReference type="InterPro" id="IPR046347">
    <property type="entry name" value="bZIP_sf"/>
</dbReference>
<feature type="compositionally biased region" description="Low complexity" evidence="6">
    <location>
        <begin position="316"/>
        <end position="327"/>
    </location>
</feature>
<dbReference type="Gene3D" id="1.20.5.170">
    <property type="match status" value="1"/>
</dbReference>
<dbReference type="EMBL" id="JAUJFL010000011">
    <property type="protein sequence ID" value="KAK2596579.1"/>
    <property type="molecule type" value="Genomic_DNA"/>
</dbReference>
<evidence type="ECO:0000256" key="6">
    <source>
        <dbReference type="SAM" id="MobiDB-lite"/>
    </source>
</evidence>
<sequence length="441" mass="47260">MTKPIYGYPPTEKDGHFYPEFSSAHDLNGASNIMIADSPPAQLSGVFQANGGHSYAWNQSLINAGQFALAPGPDGSGGNGLQPQTPWGQDGCTNPTMMDGTVSMASPMVQYVPMESMPGDSCYGPLQWPISPMEQIPPSPCQSSQHTPSPSRGTGPYFSRNNSYPFLPISRADAQFEPLASYGPSQGGDPMSKAKATGQKLASKDRAPSSARQKLRSRRNTGSDSTTHYNEGSLVSPAVTPPTKNSIIVIPDSPASESDRRGANRQVASSDKTNASSVPQPSAKQERQQQQASGQDKNQSRGQTRKQTRPPPTPPMKQARNRAAATKCRAKTKLAVADLAATEKAMREQHEQLSMTARNLRDEVLRLKNELLTHGKCNDTLIQQYLINQARMVGVGNSVLHHNQQQQRGSLSGLNSLGSGSSSISNLSPSMPSPPDLIGAR</sequence>
<dbReference type="SUPFAM" id="SSF57959">
    <property type="entry name" value="Leucine zipper domain"/>
    <property type="match status" value="1"/>
</dbReference>
<comment type="subcellular location">
    <subcellularLocation>
        <location evidence="1">Nucleus</location>
    </subcellularLocation>
</comment>
<feature type="region of interest" description="Disordered" evidence="6">
    <location>
        <begin position="125"/>
        <end position="162"/>
    </location>
</feature>
<feature type="region of interest" description="Disordered" evidence="6">
    <location>
        <begin position="403"/>
        <end position="441"/>
    </location>
</feature>
<feature type="compositionally biased region" description="Low complexity" evidence="6">
    <location>
        <begin position="409"/>
        <end position="430"/>
    </location>
</feature>
<feature type="compositionally biased region" description="Polar residues" evidence="6">
    <location>
        <begin position="220"/>
        <end position="230"/>
    </location>
</feature>
<evidence type="ECO:0000313" key="8">
    <source>
        <dbReference type="EMBL" id="KAK2596579.1"/>
    </source>
</evidence>
<dbReference type="GO" id="GO:0003700">
    <property type="term" value="F:DNA-binding transcription factor activity"/>
    <property type="evidence" value="ECO:0007669"/>
    <property type="project" value="InterPro"/>
</dbReference>
<feature type="compositionally biased region" description="Polar residues" evidence="6">
    <location>
        <begin position="266"/>
        <end position="302"/>
    </location>
</feature>
<evidence type="ECO:0000256" key="2">
    <source>
        <dbReference type="ARBA" id="ARBA00023015"/>
    </source>
</evidence>
<organism evidence="8 9">
    <name type="scientific">Phomopsis amygdali</name>
    <name type="common">Fusicoccum amygdali</name>
    <dbReference type="NCBI Taxonomy" id="1214568"/>
    <lineage>
        <taxon>Eukaryota</taxon>
        <taxon>Fungi</taxon>
        <taxon>Dikarya</taxon>
        <taxon>Ascomycota</taxon>
        <taxon>Pezizomycotina</taxon>
        <taxon>Sordariomycetes</taxon>
        <taxon>Sordariomycetidae</taxon>
        <taxon>Diaporthales</taxon>
        <taxon>Diaporthaceae</taxon>
        <taxon>Diaporthe</taxon>
    </lineage>
</organism>